<comment type="caution">
    <text evidence="2">The sequence shown here is derived from an EMBL/GenBank/DDBJ whole genome shotgun (WGS) entry which is preliminary data.</text>
</comment>
<evidence type="ECO:0000313" key="2">
    <source>
        <dbReference type="EMBL" id="EMA43492.1"/>
    </source>
</evidence>
<evidence type="ECO:0000313" key="3">
    <source>
        <dbReference type="Proteomes" id="UP000011607"/>
    </source>
</evidence>
<keyword evidence="3" id="KW-1185">Reference proteome</keyword>
<evidence type="ECO:0000256" key="1">
    <source>
        <dbReference type="SAM" id="MobiDB-lite"/>
    </source>
</evidence>
<sequence length="63" mass="7090">MHPDRTDDTAVDRPVDRFGASRLRQRSPALTGKSRGRHRRGPRRTEPDLDFDLDTESGGKDGT</sequence>
<reference evidence="2 3" key="1">
    <citation type="journal article" date="2014" name="PLoS Genet.">
        <title>Phylogenetically driven sequencing of extremely halophilic archaea reveals strategies for static and dynamic osmo-response.</title>
        <authorList>
            <person name="Becker E.A."/>
            <person name="Seitzer P.M."/>
            <person name="Tritt A."/>
            <person name="Larsen D."/>
            <person name="Krusor M."/>
            <person name="Yao A.I."/>
            <person name="Wu D."/>
            <person name="Madern D."/>
            <person name="Eisen J.A."/>
            <person name="Darling A.E."/>
            <person name="Facciotti M.T."/>
        </authorList>
    </citation>
    <scope>NUCLEOTIDE SEQUENCE [LARGE SCALE GENOMIC DNA]</scope>
    <source>
        <strain evidence="2 3">JCM 10879</strain>
    </source>
</reference>
<accession>M0MCM2</accession>
<dbReference type="EMBL" id="AOMA01000044">
    <property type="protein sequence ID" value="EMA43492.1"/>
    <property type="molecule type" value="Genomic_DNA"/>
</dbReference>
<feature type="compositionally biased region" description="Basic and acidic residues" evidence="1">
    <location>
        <begin position="1"/>
        <end position="16"/>
    </location>
</feature>
<dbReference type="AlphaFoldDB" id="M0MCM2"/>
<name>M0MCM2_9EURY</name>
<feature type="region of interest" description="Disordered" evidence="1">
    <location>
        <begin position="1"/>
        <end position="63"/>
    </location>
</feature>
<protein>
    <submittedName>
        <fullName evidence="2">Uncharacterized protein</fullName>
    </submittedName>
</protein>
<gene>
    <name evidence="2" type="ORF">C446_03264</name>
</gene>
<dbReference type="Proteomes" id="UP000011607">
    <property type="component" value="Unassembled WGS sequence"/>
</dbReference>
<organism evidence="2 3">
    <name type="scientific">Halobiforma nitratireducens JCM 10879</name>
    <dbReference type="NCBI Taxonomy" id="1227454"/>
    <lineage>
        <taxon>Archaea</taxon>
        <taxon>Methanobacteriati</taxon>
        <taxon>Methanobacteriota</taxon>
        <taxon>Stenosarchaea group</taxon>
        <taxon>Halobacteria</taxon>
        <taxon>Halobacteriales</taxon>
        <taxon>Natrialbaceae</taxon>
        <taxon>Halobiforma</taxon>
    </lineage>
</organism>
<proteinExistence type="predicted"/>